<reference evidence="1 2" key="1">
    <citation type="journal article" date="2019" name="Nat. Ecol. Evol.">
        <title>Megaphylogeny resolves global patterns of mushroom evolution.</title>
        <authorList>
            <person name="Varga T."/>
            <person name="Krizsan K."/>
            <person name="Foldi C."/>
            <person name="Dima B."/>
            <person name="Sanchez-Garcia M."/>
            <person name="Sanchez-Ramirez S."/>
            <person name="Szollosi G.J."/>
            <person name="Szarkandi J.G."/>
            <person name="Papp V."/>
            <person name="Albert L."/>
            <person name="Andreopoulos W."/>
            <person name="Angelini C."/>
            <person name="Antonin V."/>
            <person name="Barry K.W."/>
            <person name="Bougher N.L."/>
            <person name="Buchanan P."/>
            <person name="Buyck B."/>
            <person name="Bense V."/>
            <person name="Catcheside P."/>
            <person name="Chovatia M."/>
            <person name="Cooper J."/>
            <person name="Damon W."/>
            <person name="Desjardin D."/>
            <person name="Finy P."/>
            <person name="Geml J."/>
            <person name="Haridas S."/>
            <person name="Hughes K."/>
            <person name="Justo A."/>
            <person name="Karasinski D."/>
            <person name="Kautmanova I."/>
            <person name="Kiss B."/>
            <person name="Kocsube S."/>
            <person name="Kotiranta H."/>
            <person name="LaButti K.M."/>
            <person name="Lechner B.E."/>
            <person name="Liimatainen K."/>
            <person name="Lipzen A."/>
            <person name="Lukacs Z."/>
            <person name="Mihaltcheva S."/>
            <person name="Morgado L.N."/>
            <person name="Niskanen T."/>
            <person name="Noordeloos M.E."/>
            <person name="Ohm R.A."/>
            <person name="Ortiz-Santana B."/>
            <person name="Ovrebo C."/>
            <person name="Racz N."/>
            <person name="Riley R."/>
            <person name="Savchenko A."/>
            <person name="Shiryaev A."/>
            <person name="Soop K."/>
            <person name="Spirin V."/>
            <person name="Szebenyi C."/>
            <person name="Tomsovsky M."/>
            <person name="Tulloss R.E."/>
            <person name="Uehling J."/>
            <person name="Grigoriev I.V."/>
            <person name="Vagvolgyi C."/>
            <person name="Papp T."/>
            <person name="Martin F.M."/>
            <person name="Miettinen O."/>
            <person name="Hibbett D.S."/>
            <person name="Nagy L.G."/>
        </authorList>
    </citation>
    <scope>NUCLEOTIDE SEQUENCE [LARGE SCALE GENOMIC DNA]</scope>
    <source>
        <strain evidence="1 2">CBS 121175</strain>
    </source>
</reference>
<proteinExistence type="predicted"/>
<name>A0A5C3KD49_COPMA</name>
<protein>
    <recommendedName>
        <fullName evidence="3">Tc1-like transposase DDE domain-containing protein</fullName>
    </recommendedName>
</protein>
<evidence type="ECO:0000313" key="2">
    <source>
        <dbReference type="Proteomes" id="UP000307440"/>
    </source>
</evidence>
<evidence type="ECO:0000313" key="1">
    <source>
        <dbReference type="EMBL" id="TFK17890.1"/>
    </source>
</evidence>
<dbReference type="InterPro" id="IPR036397">
    <property type="entry name" value="RNaseH_sf"/>
</dbReference>
<keyword evidence="2" id="KW-1185">Reference proteome</keyword>
<dbReference type="Gene3D" id="3.30.420.10">
    <property type="entry name" value="Ribonuclease H-like superfamily/Ribonuclease H"/>
    <property type="match status" value="1"/>
</dbReference>
<dbReference type="Proteomes" id="UP000307440">
    <property type="component" value="Unassembled WGS sequence"/>
</dbReference>
<dbReference type="PANTHER" id="PTHR35871:SF1">
    <property type="entry name" value="CXC1-LIKE CYSTEINE CLUSTER ASSOCIATED WITH KDZ TRANSPOSASES DOMAIN-CONTAINING PROTEIN"/>
    <property type="match status" value="1"/>
</dbReference>
<dbReference type="GO" id="GO:0003676">
    <property type="term" value="F:nucleic acid binding"/>
    <property type="evidence" value="ECO:0007669"/>
    <property type="project" value="InterPro"/>
</dbReference>
<organism evidence="1 2">
    <name type="scientific">Coprinopsis marcescibilis</name>
    <name type="common">Agaric fungus</name>
    <name type="synonym">Psathyrella marcescibilis</name>
    <dbReference type="NCBI Taxonomy" id="230819"/>
    <lineage>
        <taxon>Eukaryota</taxon>
        <taxon>Fungi</taxon>
        <taxon>Dikarya</taxon>
        <taxon>Basidiomycota</taxon>
        <taxon>Agaricomycotina</taxon>
        <taxon>Agaricomycetes</taxon>
        <taxon>Agaricomycetidae</taxon>
        <taxon>Agaricales</taxon>
        <taxon>Agaricineae</taxon>
        <taxon>Psathyrellaceae</taxon>
        <taxon>Coprinopsis</taxon>
    </lineage>
</organism>
<dbReference type="OrthoDB" id="2416294at2759"/>
<sequence>MGDGMFNGKPHLFYFPDGHPQAGIFKGMVEILKERSLDPGKKNAKYKGFKCPPPQLDCCYRQMLYNQPDSANVPSCLELLGKEHDVEILFLPKFHCELNPIKQCWGYAKRIYCLNPELSCEDALHSNAISTINSVPLVSIRRFCNRSLQPLDAYQNGLDGKQAAWAARKYCTIILCRLSGRKT</sequence>
<dbReference type="EMBL" id="ML210452">
    <property type="protein sequence ID" value="TFK17890.1"/>
    <property type="molecule type" value="Genomic_DNA"/>
</dbReference>
<gene>
    <name evidence="1" type="ORF">FA15DRAFT_710379</name>
</gene>
<dbReference type="AlphaFoldDB" id="A0A5C3KD49"/>
<evidence type="ECO:0008006" key="3">
    <source>
        <dbReference type="Google" id="ProtNLM"/>
    </source>
</evidence>
<accession>A0A5C3KD49</accession>
<dbReference type="PANTHER" id="PTHR35871">
    <property type="entry name" value="EXPRESSED PROTEIN"/>
    <property type="match status" value="1"/>
</dbReference>